<accession>A0A1G2MW53</accession>
<name>A0A1G2MW53_9BACT</name>
<dbReference type="EMBL" id="MHRP01000001">
    <property type="protein sequence ID" value="OHA28065.1"/>
    <property type="molecule type" value="Genomic_DNA"/>
</dbReference>
<dbReference type="InterPro" id="IPR023584">
    <property type="entry name" value="Ribosome_recyc_fac_dom"/>
</dbReference>
<gene>
    <name evidence="4" type="ORF">A3D56_00095</name>
</gene>
<dbReference type="Proteomes" id="UP000177943">
    <property type="component" value="Unassembled WGS sequence"/>
</dbReference>
<dbReference type="InterPro" id="IPR002661">
    <property type="entry name" value="Ribosome_recyc_fac"/>
</dbReference>
<comment type="caution">
    <text evidence="4">The sequence shown here is derived from an EMBL/GenBank/DDBJ whole genome shotgun (WGS) entry which is preliminary data.</text>
</comment>
<dbReference type="Gene3D" id="3.30.1360.40">
    <property type="match status" value="1"/>
</dbReference>
<dbReference type="InterPro" id="IPR036191">
    <property type="entry name" value="RRF_sf"/>
</dbReference>
<dbReference type="Gene3D" id="1.10.132.20">
    <property type="entry name" value="Ribosome-recycling factor"/>
    <property type="match status" value="1"/>
</dbReference>
<comment type="similarity">
    <text evidence="1">Belongs to the RRF family.</text>
</comment>
<dbReference type="NCBIfam" id="TIGR00496">
    <property type="entry name" value="frr"/>
    <property type="match status" value="1"/>
</dbReference>
<evidence type="ECO:0000259" key="3">
    <source>
        <dbReference type="Pfam" id="PF01765"/>
    </source>
</evidence>
<reference evidence="4 5" key="1">
    <citation type="journal article" date="2016" name="Nat. Commun.">
        <title>Thousands of microbial genomes shed light on interconnected biogeochemical processes in an aquifer system.</title>
        <authorList>
            <person name="Anantharaman K."/>
            <person name="Brown C.T."/>
            <person name="Hug L.A."/>
            <person name="Sharon I."/>
            <person name="Castelle C.J."/>
            <person name="Probst A.J."/>
            <person name="Thomas B.C."/>
            <person name="Singh A."/>
            <person name="Wilkins M.J."/>
            <person name="Karaoz U."/>
            <person name="Brodie E.L."/>
            <person name="Williams K.H."/>
            <person name="Hubbard S.S."/>
            <person name="Banfield J.F."/>
        </authorList>
    </citation>
    <scope>NUCLEOTIDE SEQUENCE [LARGE SCALE GENOMIC DNA]</scope>
</reference>
<dbReference type="GO" id="GO:0006412">
    <property type="term" value="P:translation"/>
    <property type="evidence" value="ECO:0007669"/>
    <property type="project" value="UniProtKB-KW"/>
</dbReference>
<dbReference type="SUPFAM" id="SSF55194">
    <property type="entry name" value="Ribosome recycling factor, RRF"/>
    <property type="match status" value="1"/>
</dbReference>
<dbReference type="FunFam" id="3.30.1360.40:FF:000001">
    <property type="entry name" value="Ribosome-recycling factor"/>
    <property type="match status" value="1"/>
</dbReference>
<dbReference type="GO" id="GO:0043023">
    <property type="term" value="F:ribosomal large subunit binding"/>
    <property type="evidence" value="ECO:0007669"/>
    <property type="project" value="TreeGrafter"/>
</dbReference>
<feature type="domain" description="Ribosome recycling factor" evidence="3">
    <location>
        <begin position="19"/>
        <end position="181"/>
    </location>
</feature>
<dbReference type="PANTHER" id="PTHR20982">
    <property type="entry name" value="RIBOSOME RECYCLING FACTOR"/>
    <property type="match status" value="1"/>
</dbReference>
<organism evidence="4 5">
    <name type="scientific">Candidatus Taylorbacteria bacterium RIFCSPHIGHO2_02_FULL_45_35</name>
    <dbReference type="NCBI Taxonomy" id="1802311"/>
    <lineage>
        <taxon>Bacteria</taxon>
        <taxon>Candidatus Tayloriibacteriota</taxon>
    </lineage>
</organism>
<evidence type="ECO:0000256" key="1">
    <source>
        <dbReference type="ARBA" id="ARBA00005912"/>
    </source>
</evidence>
<protein>
    <submittedName>
        <fullName evidence="4">Ribosome recycling factor</fullName>
    </submittedName>
</protein>
<evidence type="ECO:0000313" key="5">
    <source>
        <dbReference type="Proteomes" id="UP000177943"/>
    </source>
</evidence>
<proteinExistence type="inferred from homology"/>
<evidence type="ECO:0000256" key="2">
    <source>
        <dbReference type="ARBA" id="ARBA00022917"/>
    </source>
</evidence>
<keyword evidence="2" id="KW-0648">Protein biosynthesis</keyword>
<sequence length="184" mass="20736">MAYNFSHLKEKAKNIEEWLKKEMSGIRTGKAMPAILDSVQVDSYGSKMKITELASVSVEDSKTLRITPWDMSQVKHIEKAIATSTLGLGVSADERGVRVTFPELTSERRAALVKVAKEKLEESRMSLRTLRDEVWKDIQAKEKAGGMGEDEKFRLKDEMQKIVDGVGKSLEEMFGRKEKEVVGQ</sequence>
<dbReference type="PANTHER" id="PTHR20982:SF3">
    <property type="entry name" value="MITOCHONDRIAL RIBOSOME RECYCLING FACTOR PSEUDO 1"/>
    <property type="match status" value="1"/>
</dbReference>
<evidence type="ECO:0000313" key="4">
    <source>
        <dbReference type="EMBL" id="OHA28065.1"/>
    </source>
</evidence>
<dbReference type="Pfam" id="PF01765">
    <property type="entry name" value="RRF"/>
    <property type="match status" value="1"/>
</dbReference>
<dbReference type="AlphaFoldDB" id="A0A1G2MW53"/>